<dbReference type="InterPro" id="IPR025605">
    <property type="entry name" value="OST-HTH/LOTUS_dom"/>
</dbReference>
<dbReference type="GO" id="GO:0007283">
    <property type="term" value="P:spermatogenesis"/>
    <property type="evidence" value="ECO:0007669"/>
    <property type="project" value="UniProtKB-KW"/>
</dbReference>
<dbReference type="PANTHER" id="PTHR22948:SF29">
    <property type="entry name" value="FI02030P-RELATED"/>
    <property type="match status" value="1"/>
</dbReference>
<dbReference type="AlphaFoldDB" id="A0A8I6S0S1"/>
<comment type="subcellular location">
    <subcellularLocation>
        <location evidence="1">Cytoplasm</location>
    </subcellularLocation>
</comment>
<feature type="compositionally biased region" description="Polar residues" evidence="5">
    <location>
        <begin position="252"/>
        <end position="266"/>
    </location>
</feature>
<dbReference type="Pfam" id="PF00567">
    <property type="entry name" value="TUDOR"/>
    <property type="match status" value="3"/>
</dbReference>
<dbReference type="EnsemblMetazoa" id="XM_014400436.2">
    <property type="protein sequence ID" value="XP_014255922.1"/>
    <property type="gene ID" value="LOC106670258"/>
</dbReference>
<dbReference type="Gene3D" id="2.40.50.90">
    <property type="match status" value="3"/>
</dbReference>
<dbReference type="PANTHER" id="PTHR22948">
    <property type="entry name" value="TUDOR DOMAIN CONTAINING PROTEIN"/>
    <property type="match status" value="1"/>
</dbReference>
<feature type="compositionally biased region" description="Basic residues" evidence="5">
    <location>
        <begin position="94"/>
        <end position="106"/>
    </location>
</feature>
<dbReference type="Gene3D" id="2.30.30.140">
    <property type="match status" value="2"/>
</dbReference>
<evidence type="ECO:0000313" key="8">
    <source>
        <dbReference type="EnsemblMetazoa" id="XP_014255922.1"/>
    </source>
</evidence>
<protein>
    <recommendedName>
        <fullName evidence="10">Tudor domain-containing protein 7</fullName>
    </recommendedName>
</protein>
<accession>A0A8I6S0S1</accession>
<evidence type="ECO:0000256" key="5">
    <source>
        <dbReference type="SAM" id="MobiDB-lite"/>
    </source>
</evidence>
<evidence type="ECO:0000256" key="4">
    <source>
        <dbReference type="ARBA" id="ARBA00022871"/>
    </source>
</evidence>
<dbReference type="OrthoDB" id="10034606at2759"/>
<reference evidence="8" key="1">
    <citation type="submission" date="2022-01" db="UniProtKB">
        <authorList>
            <consortium name="EnsemblMetazoa"/>
        </authorList>
    </citation>
    <scope>IDENTIFICATION</scope>
</reference>
<evidence type="ECO:0000259" key="7">
    <source>
        <dbReference type="PROSITE" id="PS51644"/>
    </source>
</evidence>
<keyword evidence="2" id="KW-0963">Cytoplasm</keyword>
<feature type="region of interest" description="Disordered" evidence="5">
    <location>
        <begin position="90"/>
        <end position="127"/>
    </location>
</feature>
<dbReference type="Proteomes" id="UP000494040">
    <property type="component" value="Unassembled WGS sequence"/>
</dbReference>
<keyword evidence="4" id="KW-0744">Spermatogenesis</keyword>
<dbReference type="Gene3D" id="3.30.420.610">
    <property type="entry name" value="LOTUS domain-like"/>
    <property type="match status" value="1"/>
</dbReference>
<dbReference type="InterPro" id="IPR035437">
    <property type="entry name" value="SNase_OB-fold_sf"/>
</dbReference>
<keyword evidence="9" id="KW-1185">Reference proteome</keyword>
<dbReference type="Pfam" id="PF12872">
    <property type="entry name" value="OST-HTH"/>
    <property type="match status" value="1"/>
</dbReference>
<feature type="region of interest" description="Disordered" evidence="5">
    <location>
        <begin position="162"/>
        <end position="197"/>
    </location>
</feature>
<dbReference type="OMA" id="LYQLENW"/>
<dbReference type="PROSITE" id="PS50304">
    <property type="entry name" value="TUDOR"/>
    <property type="match status" value="1"/>
</dbReference>
<dbReference type="CDD" id="cd09972">
    <property type="entry name" value="LOTUS_TDRD_OSKAR"/>
    <property type="match status" value="1"/>
</dbReference>
<evidence type="ECO:0000256" key="3">
    <source>
        <dbReference type="ARBA" id="ARBA00022737"/>
    </source>
</evidence>
<dbReference type="InterPro" id="IPR002999">
    <property type="entry name" value="Tudor"/>
</dbReference>
<dbReference type="PROSITE" id="PS51644">
    <property type="entry name" value="HTH_OST"/>
    <property type="match status" value="1"/>
</dbReference>
<dbReference type="SMART" id="SM00333">
    <property type="entry name" value="TUDOR"/>
    <property type="match status" value="1"/>
</dbReference>
<organism evidence="8 9">
    <name type="scientific">Cimex lectularius</name>
    <name type="common">Bed bug</name>
    <name type="synonym">Acanthia lectularia</name>
    <dbReference type="NCBI Taxonomy" id="79782"/>
    <lineage>
        <taxon>Eukaryota</taxon>
        <taxon>Metazoa</taxon>
        <taxon>Ecdysozoa</taxon>
        <taxon>Arthropoda</taxon>
        <taxon>Hexapoda</taxon>
        <taxon>Insecta</taxon>
        <taxon>Pterygota</taxon>
        <taxon>Neoptera</taxon>
        <taxon>Paraneoptera</taxon>
        <taxon>Hemiptera</taxon>
        <taxon>Heteroptera</taxon>
        <taxon>Panheteroptera</taxon>
        <taxon>Cimicomorpha</taxon>
        <taxon>Cimicidae</taxon>
        <taxon>Cimex</taxon>
    </lineage>
</organism>
<evidence type="ECO:0000313" key="9">
    <source>
        <dbReference type="Proteomes" id="UP000494040"/>
    </source>
</evidence>
<name>A0A8I6S0S1_CIMLE</name>
<evidence type="ECO:0000259" key="6">
    <source>
        <dbReference type="PROSITE" id="PS50304"/>
    </source>
</evidence>
<dbReference type="RefSeq" id="XP_014255922.1">
    <property type="nucleotide sequence ID" value="XM_014400436.2"/>
</dbReference>
<dbReference type="SUPFAM" id="SSF63748">
    <property type="entry name" value="Tudor/PWWP/MBT"/>
    <property type="match status" value="3"/>
</dbReference>
<dbReference type="GeneID" id="106670258"/>
<dbReference type="GO" id="GO:0030154">
    <property type="term" value="P:cell differentiation"/>
    <property type="evidence" value="ECO:0007669"/>
    <property type="project" value="UniProtKB-ARBA"/>
</dbReference>
<sequence length="1091" mass="124369">MSEEEKFRDRVISNLRACLISAQGGILSSRLNSDYQQLLGENIPYKQLGFKSLESFLESLPDISIRHKNGEMFVEAVASANSQHITKLVERQKKSSKKSSRKRVPPVRRSNSMWQPPRYRGPPPKLVHKPRQSLIQLAALPPQNTKLFMTLGVGREIQNRKPSLKFPTNLKSNHNSNSTTLVKPQQKQTNGKSSTPFIFSNQAKIDCRPQSESKSPLLDDLGCQTQLDVNKGSLKVEVSLPTPKVQINLDSESFKTQTRSSAQQRLTAEKKKDTTKMNYPSHKAKKNTQNASKYSQSFSLVTVPTNFDDKSYVNRLIAYAHKNSWPTPEFYVLNRKTVEGTSKVICRTSIICCPVGESLVRECYEYSTYPNEFSDTKEALEYVAAKAYNSLLTKNAIQLPETQDHRIIIDRIAQIVSGRNYGVWAFQIIADYETLYGESLPIALADILKNSGVLEVTKLSDAQFIVYDKVHESKKPKQEVQLLPQLVLPEEEIWEVFVTRVCSMNRIVIRLIGPEYSAQYENLATEMEAFYMTRHLPPTNILEVGRYYIHIDSETCSRVMLMEMLSEDRPRVLFIDHGDSEIVARSSLHVIKSDYLNLPGQAIEVYLADLEQYVFKDPPYKYSTIEDIIGKSYVAVVTSRYPISIILNDTSGDTDININELVQNEINSSFAAPQLHEVSQVVELIVASVTSEGDVFVNVPSETFNCLQEKLEIIDNGDLEVNDITAIDQLNNNSRVYFVRGERAQRVLISKIISINEVEVNLIDLGITEQVKIQQLFCVPDLNNIFLNIPPQALKVRLNDVSPSILKNKIGLLQELLPSFSKAIAKVVRVDKLPYVELFKRSYPGNALISVNQTIVFEDQLKPNDNYIALLEKLSIEDEESDIRMEEEKYGLKRPSLPKMGERYFDILVIDCAHPTNFTVQPVKYLQELNLLMDQMKVYYEVYKKTNFQWKSGDLCVVPSKQDDGFWYRAYVVQIIDSNHASVKYFDYGNMDVFPIYALRILEDQFKKLPFVGLNAKLQGIVPKHKDWNWDDCIRIRDLLNYKKFFSVIKGIKTDPANTFSTLSLEIIDTSSETDIDIAHQLVLEGRACYA</sequence>
<dbReference type="InterPro" id="IPR050621">
    <property type="entry name" value="Tudor_domain_containing"/>
</dbReference>
<feature type="region of interest" description="Disordered" evidence="5">
    <location>
        <begin position="252"/>
        <end position="291"/>
    </location>
</feature>
<feature type="compositionally biased region" description="Polar residues" evidence="5">
    <location>
        <begin position="169"/>
        <end position="197"/>
    </location>
</feature>
<dbReference type="InterPro" id="IPR041966">
    <property type="entry name" value="LOTUS-like"/>
</dbReference>
<keyword evidence="4" id="KW-0221">Differentiation</keyword>
<feature type="domain" description="HTH OST-type" evidence="7">
    <location>
        <begin position="7"/>
        <end position="82"/>
    </location>
</feature>
<dbReference type="GO" id="GO:0005737">
    <property type="term" value="C:cytoplasm"/>
    <property type="evidence" value="ECO:0007669"/>
    <property type="project" value="UniProtKB-SubCell"/>
</dbReference>
<evidence type="ECO:0000256" key="2">
    <source>
        <dbReference type="ARBA" id="ARBA00022490"/>
    </source>
</evidence>
<evidence type="ECO:0008006" key="10">
    <source>
        <dbReference type="Google" id="ProtNLM"/>
    </source>
</evidence>
<keyword evidence="3" id="KW-0677">Repeat</keyword>
<evidence type="ECO:0000256" key="1">
    <source>
        <dbReference type="ARBA" id="ARBA00004496"/>
    </source>
</evidence>
<dbReference type="KEGG" id="clec:106670258"/>
<proteinExistence type="predicted"/>
<feature type="domain" description="Tudor" evidence="6">
    <location>
        <begin position="949"/>
        <end position="1009"/>
    </location>
</feature>